<reference evidence="1 2" key="1">
    <citation type="submission" date="2019-09" db="EMBL/GenBank/DDBJ databases">
        <authorList>
            <person name="Chandra G."/>
            <person name="Truman W A."/>
        </authorList>
    </citation>
    <scope>NUCLEOTIDE SEQUENCE [LARGE SCALE GENOMIC DNA]</scope>
    <source>
        <strain evidence="1">PS896</strain>
    </source>
</reference>
<gene>
    <name evidence="1" type="ORF">PS896_01499</name>
</gene>
<accession>A0A5E7IF33</accession>
<sequence>MALHECMHTFEELAKTVLPGHMTRMKSSLETPREMKDFSVPGVGVKSLLKQFKLSQDFSGCYVLIDNGVPIYVGISRSVISRLRQHVFGKTHFDASLAFRIAMAKHPDQTISKLTRAKAMDDPLFGTSFAEAQSYLKSLQVAAIDIENPLVLYVFEPYCALDLDTHQWNSFETH</sequence>
<evidence type="ECO:0000313" key="2">
    <source>
        <dbReference type="Proteomes" id="UP000377224"/>
    </source>
</evidence>
<dbReference type="EMBL" id="CABVIN010000001">
    <property type="protein sequence ID" value="VVO74292.1"/>
    <property type="molecule type" value="Genomic_DNA"/>
</dbReference>
<dbReference type="Proteomes" id="UP000377224">
    <property type="component" value="Unassembled WGS sequence"/>
</dbReference>
<name>A0A5E7IF33_PSEFL</name>
<protein>
    <submittedName>
        <fullName evidence="1">Uncharacterized protein</fullName>
    </submittedName>
</protein>
<proteinExistence type="predicted"/>
<organism evidence="1 2">
    <name type="scientific">Pseudomonas fluorescens</name>
    <dbReference type="NCBI Taxonomy" id="294"/>
    <lineage>
        <taxon>Bacteria</taxon>
        <taxon>Pseudomonadati</taxon>
        <taxon>Pseudomonadota</taxon>
        <taxon>Gammaproteobacteria</taxon>
        <taxon>Pseudomonadales</taxon>
        <taxon>Pseudomonadaceae</taxon>
        <taxon>Pseudomonas</taxon>
    </lineage>
</organism>
<evidence type="ECO:0000313" key="1">
    <source>
        <dbReference type="EMBL" id="VVO74292.1"/>
    </source>
</evidence>
<dbReference type="AlphaFoldDB" id="A0A5E7IF33"/>